<accession>A0A1D2VKG7</accession>
<dbReference type="InterPro" id="IPR029058">
    <property type="entry name" value="AB_hydrolase_fold"/>
</dbReference>
<dbReference type="AlphaFoldDB" id="A0A1D2VKG7"/>
<evidence type="ECO:0000256" key="4">
    <source>
        <dbReference type="ARBA" id="ARBA00022989"/>
    </source>
</evidence>
<dbReference type="STRING" id="1344418.A0A1D2VKG7"/>
<evidence type="ECO:0000256" key="1">
    <source>
        <dbReference type="ARBA" id="ARBA00004141"/>
    </source>
</evidence>
<keyword evidence="5 6" id="KW-0472">Membrane</keyword>
<keyword evidence="8" id="KW-1185">Reference proteome</keyword>
<dbReference type="InParanoid" id="A0A1D2VKG7"/>
<evidence type="ECO:0000256" key="3">
    <source>
        <dbReference type="ARBA" id="ARBA00022692"/>
    </source>
</evidence>
<feature type="non-terminal residue" evidence="7">
    <location>
        <position position="683"/>
    </location>
</feature>
<reference evidence="8" key="1">
    <citation type="submission" date="2016-05" db="EMBL/GenBank/DDBJ databases">
        <title>Comparative genomics of biotechnologically important yeasts.</title>
        <authorList>
            <consortium name="DOE Joint Genome Institute"/>
            <person name="Riley R."/>
            <person name="Haridas S."/>
            <person name="Wolfe K.H."/>
            <person name="Lopes M.R."/>
            <person name="Hittinger C.T."/>
            <person name="Goker M."/>
            <person name="Salamov A."/>
            <person name="Wisecaver J."/>
            <person name="Long T.M."/>
            <person name="Aerts A.L."/>
            <person name="Barry K."/>
            <person name="Choi C."/>
            <person name="Clum A."/>
            <person name="Coughlan A.Y."/>
            <person name="Deshpande S."/>
            <person name="Douglass A.P."/>
            <person name="Hanson S.J."/>
            <person name="Klenk H.-P."/>
            <person name="Labutti K."/>
            <person name="Lapidus A."/>
            <person name="Lindquist E."/>
            <person name="Lipzen A."/>
            <person name="Meier-Kolthoff J.P."/>
            <person name="Ohm R.A."/>
            <person name="Otillar R.P."/>
            <person name="Pangilinan J."/>
            <person name="Peng Y."/>
            <person name="Rokas A."/>
            <person name="Rosa C.A."/>
            <person name="Scheuner C."/>
            <person name="Sibirny A.A."/>
            <person name="Slot J.C."/>
            <person name="Stielow J.B."/>
            <person name="Sun H."/>
            <person name="Kurtzman C.P."/>
            <person name="Blackwell M."/>
            <person name="Grigoriev I.V."/>
            <person name="Jeffries T.W."/>
        </authorList>
    </citation>
    <scope>NUCLEOTIDE SEQUENCE [LARGE SCALE GENOMIC DNA]</scope>
    <source>
        <strain evidence="8">DSM 1968</strain>
    </source>
</reference>
<comment type="similarity">
    <text evidence="2">Belongs to the TMCO4 family.</text>
</comment>
<dbReference type="OrthoDB" id="277931at2759"/>
<dbReference type="GO" id="GO:0035650">
    <property type="term" value="F:AP-1 adaptor complex binding"/>
    <property type="evidence" value="ECO:0007669"/>
    <property type="project" value="EnsemblFungi"/>
</dbReference>
<evidence type="ECO:0000256" key="2">
    <source>
        <dbReference type="ARBA" id="ARBA00009824"/>
    </source>
</evidence>
<dbReference type="GeneID" id="30963187"/>
<dbReference type="PANTHER" id="PTHR17920:SF3">
    <property type="entry name" value="TRANSMEMBRANE AND COILED-COIL DOMAIN-CONTAINING PROTEIN 4"/>
    <property type="match status" value="1"/>
</dbReference>
<keyword evidence="3 6" id="KW-0812">Transmembrane</keyword>
<sequence>GYTRIADEEQAYSYAKADSKTDFLFDNLDDITDHNNAYSSDEESSDEYNDNYLIRSPSNQLNVTKNMLKEYEKFAYVAIVNLITLEMATELAKLNSSSFRTNKKLSKAQNFLGIWSNKILNILYQHLDLNEDEITMVQKLSSHRIEISDLSTCLKSVKEVDNPFNDNENGETQSLSNSEKILEPNDVQNQKTLQIDVAWTVICDLFLLLVSDGTYDSRSRSLLMKFGEILNIPWLEIHRFEKRITDALEIKDDEEENLNETEIMNYRAKMAKKKRMVYIGIATIGGGIVLGLSGGLLAPVIGAGLAAGLSTIGITGTSAFLAGGVGTALVTTASTGIGAKIGATGMMRRTGNVRTFEFRPLHNNKRFNLIVTISGWMNSNVDDVRLPFSTVDPVMGDLYSIFWEPDMLTSTGQTINILATEVLTQTIQQVLGSTLLVALMSAIQWPMILSKLGYIIDNPWNVSLDRAWSAGRILADTLISRNLGTRPITLVGFSLGARMIYSCLIELAKKGAYGIVENVYLFGSPFVSNKDQLRLSRSVVSGKFINGYSKKDWILGYLFRATSGGLRRVVGLSPIEDIEGIENFDCTEHVTGHMEYRNQMPHLLKLLEWSVISEEFIEIDEPDAEQGERQRKLILEFDEAARQMEADKTKDDNKKTWKKWFAPKRKDWWEIYTEGLKENERKK</sequence>
<feature type="non-terminal residue" evidence="7">
    <location>
        <position position="1"/>
    </location>
</feature>
<dbReference type="InterPro" id="IPR007941">
    <property type="entry name" value="DUF726"/>
</dbReference>
<evidence type="ECO:0000256" key="6">
    <source>
        <dbReference type="SAM" id="Phobius"/>
    </source>
</evidence>
<dbReference type="EMBL" id="KV454478">
    <property type="protein sequence ID" value="ODV62100.1"/>
    <property type="molecule type" value="Genomic_DNA"/>
</dbReference>
<proteinExistence type="inferred from homology"/>
<dbReference type="FunCoup" id="A0A1D2VKG7">
    <property type="interactions" value="95"/>
</dbReference>
<dbReference type="Pfam" id="PF05277">
    <property type="entry name" value="DUF726"/>
    <property type="match status" value="1"/>
</dbReference>
<evidence type="ECO:0000313" key="8">
    <source>
        <dbReference type="Proteomes" id="UP000095038"/>
    </source>
</evidence>
<keyword evidence="4 6" id="KW-1133">Transmembrane helix</keyword>
<evidence type="ECO:0000313" key="7">
    <source>
        <dbReference type="EMBL" id="ODV62100.1"/>
    </source>
</evidence>
<comment type="subcellular location">
    <subcellularLocation>
        <location evidence="1">Membrane</location>
        <topology evidence="1">Multi-pass membrane protein</topology>
    </subcellularLocation>
</comment>
<dbReference type="GO" id="GO:0035652">
    <property type="term" value="P:clathrin-coated vesicle cargo loading"/>
    <property type="evidence" value="ECO:0007669"/>
    <property type="project" value="EnsemblFungi"/>
</dbReference>
<dbReference type="PANTHER" id="PTHR17920">
    <property type="entry name" value="TRANSMEMBRANE AND COILED-COIL DOMAIN-CONTAINING PROTEIN 4 TMCO4"/>
    <property type="match status" value="1"/>
</dbReference>
<dbReference type="GO" id="GO:0016020">
    <property type="term" value="C:membrane"/>
    <property type="evidence" value="ECO:0007669"/>
    <property type="project" value="UniProtKB-SubCell"/>
</dbReference>
<feature type="transmembrane region" description="Helical" evidence="6">
    <location>
        <begin position="319"/>
        <end position="339"/>
    </location>
</feature>
<protein>
    <submittedName>
        <fullName evidence="7">DUF726-domain-containing protein</fullName>
    </submittedName>
</protein>
<name>A0A1D2VKG7_9ASCO</name>
<dbReference type="SUPFAM" id="SSF53474">
    <property type="entry name" value="alpha/beta-Hydrolases"/>
    <property type="match status" value="1"/>
</dbReference>
<feature type="transmembrane region" description="Helical" evidence="6">
    <location>
        <begin position="277"/>
        <end position="307"/>
    </location>
</feature>
<organism evidence="7 8">
    <name type="scientific">Ascoidea rubescens DSM 1968</name>
    <dbReference type="NCBI Taxonomy" id="1344418"/>
    <lineage>
        <taxon>Eukaryota</taxon>
        <taxon>Fungi</taxon>
        <taxon>Dikarya</taxon>
        <taxon>Ascomycota</taxon>
        <taxon>Saccharomycotina</taxon>
        <taxon>Saccharomycetes</taxon>
        <taxon>Ascoideaceae</taxon>
        <taxon>Ascoidea</taxon>
    </lineage>
</organism>
<evidence type="ECO:0000256" key="5">
    <source>
        <dbReference type="ARBA" id="ARBA00023136"/>
    </source>
</evidence>
<gene>
    <name evidence="7" type="ORF">ASCRUDRAFT_18614</name>
</gene>
<dbReference type="Proteomes" id="UP000095038">
    <property type="component" value="Unassembled WGS sequence"/>
</dbReference>
<dbReference type="RefSeq" id="XP_020048407.1">
    <property type="nucleotide sequence ID" value="XM_020189551.1"/>
</dbReference>